<comment type="function">
    <text evidence="4">Plays an essential role in the assembly of succinate dehydrogenase (SDH), an enzyme complex (also referred to as respiratory complex II) that is a component of both the tricarboxylic acid (TCA) cycle and the mitochondrial electron transport chain, and which couples the oxidation of succinate to fumarate with the reduction of ubiquinone (coenzyme Q) to ubiquinol. Required for flavinylation (covalent attachment of FAD) of the flavoprotein subunit of the SDH catalytic dimer.</text>
</comment>
<comment type="subunit">
    <text evidence="4">Interacts with the flavoprotein subunit within the SDH catalytic dimer.</text>
</comment>
<evidence type="ECO:0000313" key="5">
    <source>
        <dbReference type="EMBL" id="KAI3402792.1"/>
    </source>
</evidence>
<dbReference type="InterPro" id="IPR036714">
    <property type="entry name" value="SDH_sf"/>
</dbReference>
<dbReference type="HAMAP" id="MF_03057">
    <property type="entry name" value="SDHAF2"/>
    <property type="match status" value="1"/>
</dbReference>
<dbReference type="GeneID" id="73382081"/>
<dbReference type="EMBL" id="JAHUZD010000141">
    <property type="protein sequence ID" value="KAI3402792.1"/>
    <property type="molecule type" value="Genomic_DNA"/>
</dbReference>
<dbReference type="Proteomes" id="UP001202479">
    <property type="component" value="Unassembled WGS sequence"/>
</dbReference>
<dbReference type="GO" id="GO:0006099">
    <property type="term" value="P:tricarboxylic acid cycle"/>
    <property type="evidence" value="ECO:0007669"/>
    <property type="project" value="TreeGrafter"/>
</dbReference>
<dbReference type="GO" id="GO:0005759">
    <property type="term" value="C:mitochondrial matrix"/>
    <property type="evidence" value="ECO:0007669"/>
    <property type="project" value="UniProtKB-SubCell"/>
</dbReference>
<organism evidence="5 6">
    <name type="scientific">Candida oxycetoniae</name>
    <dbReference type="NCBI Taxonomy" id="497107"/>
    <lineage>
        <taxon>Eukaryota</taxon>
        <taxon>Fungi</taxon>
        <taxon>Dikarya</taxon>
        <taxon>Ascomycota</taxon>
        <taxon>Saccharomycotina</taxon>
        <taxon>Pichiomycetes</taxon>
        <taxon>Debaryomycetaceae</taxon>
        <taxon>Candida/Lodderomyces clade</taxon>
        <taxon>Candida</taxon>
    </lineage>
</organism>
<keyword evidence="3 4" id="KW-0143">Chaperone</keyword>
<evidence type="ECO:0000256" key="4">
    <source>
        <dbReference type="HAMAP-Rule" id="MF_03057"/>
    </source>
</evidence>
<reference evidence="5" key="1">
    <citation type="journal article" date="2022" name="DNA Res.">
        <title>Genome analysis of five recently described species of the CUG-Ser clade uncovers Candida theae as a new hybrid lineage with pathogenic potential in the Candida parapsilosis species complex.</title>
        <authorList>
            <person name="Mixao V."/>
            <person name="Del Olmo V."/>
            <person name="Hegedusova E."/>
            <person name="Saus E."/>
            <person name="Pryszcz L."/>
            <person name="Cillingova A."/>
            <person name="Nosek J."/>
            <person name="Gabaldon T."/>
        </authorList>
    </citation>
    <scope>NUCLEOTIDE SEQUENCE</scope>
    <source>
        <strain evidence="5">CBS 10844</strain>
    </source>
</reference>
<comment type="subcellular location">
    <subcellularLocation>
        <location evidence="1 4">Mitochondrion matrix</location>
    </subcellularLocation>
</comment>
<dbReference type="FunFam" id="1.10.150.250:FF:000002">
    <property type="entry name" value="Succinate dehydrogenase assembly factor 2, mitochondrial"/>
    <property type="match status" value="1"/>
</dbReference>
<dbReference type="PANTHER" id="PTHR12469">
    <property type="entry name" value="PROTEIN EMI5 HOMOLOG, MITOCHONDRIAL"/>
    <property type="match status" value="1"/>
</dbReference>
<evidence type="ECO:0000256" key="2">
    <source>
        <dbReference type="ARBA" id="ARBA00023128"/>
    </source>
</evidence>
<keyword evidence="6" id="KW-1185">Reference proteome</keyword>
<dbReference type="InterPro" id="IPR005631">
    <property type="entry name" value="SDH"/>
</dbReference>
<protein>
    <recommendedName>
        <fullName evidence="4">Succinate dehydrogenase assembly factor 2, mitochondrial</fullName>
        <shortName evidence="4">SDH assembly factor 2</shortName>
        <shortName evidence="4">SDHAF2</shortName>
    </recommendedName>
</protein>
<accession>A0AAI9STL1</accession>
<dbReference type="SUPFAM" id="SSF109910">
    <property type="entry name" value="YgfY-like"/>
    <property type="match status" value="1"/>
</dbReference>
<dbReference type="GO" id="GO:0006121">
    <property type="term" value="P:mitochondrial electron transport, succinate to ubiquinone"/>
    <property type="evidence" value="ECO:0007669"/>
    <property type="project" value="UniProtKB-UniRule"/>
</dbReference>
<gene>
    <name evidence="5" type="ORF">KGF56_004466</name>
</gene>
<dbReference type="PANTHER" id="PTHR12469:SF2">
    <property type="entry name" value="SUCCINATE DEHYDROGENASE ASSEMBLY FACTOR 2, MITOCHONDRIAL"/>
    <property type="match status" value="1"/>
</dbReference>
<dbReference type="GO" id="GO:0034553">
    <property type="term" value="P:mitochondrial respiratory chain complex II assembly"/>
    <property type="evidence" value="ECO:0007669"/>
    <property type="project" value="TreeGrafter"/>
</dbReference>
<evidence type="ECO:0000256" key="3">
    <source>
        <dbReference type="ARBA" id="ARBA00023186"/>
    </source>
</evidence>
<sequence length="158" mass="18547">MLKSTRVFSVQVSARNISKSTLRFANNGKPQNPPIDPSLHMRISPIIRTGETIDVKRARLVYQSRKRGILESDLLLSRFAKKYLNKMSMEELDEYDKLLDEADWDIYYWATKNFKITPLPEKWQDSKILNLLQEEAENKEKVILRMPELDENDFLGTK</sequence>
<keyword evidence="2 4" id="KW-0496">Mitochondrion</keyword>
<dbReference type="InterPro" id="IPR028882">
    <property type="entry name" value="SDHAF2"/>
</dbReference>
<dbReference type="AlphaFoldDB" id="A0AAI9STL1"/>
<comment type="similarity">
    <text evidence="4">Belongs to the SDHAF2 family.</text>
</comment>
<comment type="caution">
    <text evidence="5">The sequence shown here is derived from an EMBL/GenBank/DDBJ whole genome shotgun (WGS) entry which is preliminary data.</text>
</comment>
<dbReference type="Gene3D" id="1.10.150.250">
    <property type="entry name" value="Flavinator of succinate dehydrogenase"/>
    <property type="match status" value="1"/>
</dbReference>
<dbReference type="RefSeq" id="XP_049178539.1">
    <property type="nucleotide sequence ID" value="XM_049325908.1"/>
</dbReference>
<dbReference type="Pfam" id="PF03937">
    <property type="entry name" value="Sdh5"/>
    <property type="match status" value="1"/>
</dbReference>
<evidence type="ECO:0000256" key="1">
    <source>
        <dbReference type="ARBA" id="ARBA00004305"/>
    </source>
</evidence>
<name>A0AAI9STL1_9ASCO</name>
<evidence type="ECO:0000313" key="6">
    <source>
        <dbReference type="Proteomes" id="UP001202479"/>
    </source>
</evidence>
<proteinExistence type="inferred from homology"/>